<protein>
    <submittedName>
        <fullName evidence="1">Uncharacterized protein</fullName>
    </submittedName>
</protein>
<reference evidence="1 2" key="1">
    <citation type="submission" date="2018-01" db="EMBL/GenBank/DDBJ databases">
        <authorList>
            <person name="Paulsen S."/>
            <person name="Gram L.K."/>
        </authorList>
    </citation>
    <scope>NUCLEOTIDE SEQUENCE [LARGE SCALE GENOMIC DNA]</scope>
    <source>
        <strain evidence="1 2">S2676</strain>
    </source>
</reference>
<comment type="caution">
    <text evidence="1">The sequence shown here is derived from an EMBL/GenBank/DDBJ whole genome shotgun (WGS) entry which is preliminary data.</text>
</comment>
<name>A0A5S3WRS0_9GAMM</name>
<sequence>MHAAQAQLLGVMPLKLKSAFDPNPQPAKPAPVSVEHEPLLLNEQLQQDLCRAANVGELSVVKGDAVNWACNGQQAQLIVPDAQLTGEQKRILWQQIWSAQQ</sequence>
<proteinExistence type="predicted"/>
<dbReference type="AlphaFoldDB" id="A0A5S3WRS0"/>
<dbReference type="OrthoDB" id="6309423at2"/>
<organism evidence="1 2">
    <name type="scientific">Pseudoalteromonas rubra</name>
    <dbReference type="NCBI Taxonomy" id="43658"/>
    <lineage>
        <taxon>Bacteria</taxon>
        <taxon>Pseudomonadati</taxon>
        <taxon>Pseudomonadota</taxon>
        <taxon>Gammaproteobacteria</taxon>
        <taxon>Alteromonadales</taxon>
        <taxon>Pseudoalteromonadaceae</taxon>
        <taxon>Pseudoalteromonas</taxon>
    </lineage>
</organism>
<reference evidence="2" key="2">
    <citation type="submission" date="2019-06" db="EMBL/GenBank/DDBJ databases">
        <title>Co-occurence of chitin degradation, pigmentation and bioactivity in marine Pseudoalteromonas.</title>
        <authorList>
            <person name="Sonnenschein E.C."/>
            <person name="Bech P.K."/>
        </authorList>
    </citation>
    <scope>NUCLEOTIDE SEQUENCE [LARGE SCALE GENOMIC DNA]</scope>
    <source>
        <strain evidence="2">S2676</strain>
    </source>
</reference>
<accession>A0A5S3WRS0</accession>
<evidence type="ECO:0000313" key="1">
    <source>
        <dbReference type="EMBL" id="TMP31334.1"/>
    </source>
</evidence>
<evidence type="ECO:0000313" key="2">
    <source>
        <dbReference type="Proteomes" id="UP000310249"/>
    </source>
</evidence>
<dbReference type="EMBL" id="PNCI01000008">
    <property type="protein sequence ID" value="TMP31334.1"/>
    <property type="molecule type" value="Genomic_DNA"/>
</dbReference>
<dbReference type="Proteomes" id="UP000310249">
    <property type="component" value="Unassembled WGS sequence"/>
</dbReference>
<dbReference type="RefSeq" id="WP_138551375.1">
    <property type="nucleotide sequence ID" value="NZ_PNCH01000021.1"/>
</dbReference>
<gene>
    <name evidence="1" type="ORF">CWB99_03485</name>
</gene>